<accession>A0A2V1D7K5</accession>
<evidence type="ECO:0000313" key="2">
    <source>
        <dbReference type="EMBL" id="PVH93139.1"/>
    </source>
</evidence>
<feature type="signal peptide" evidence="1">
    <location>
        <begin position="1"/>
        <end position="19"/>
    </location>
</feature>
<proteinExistence type="predicted"/>
<dbReference type="AlphaFoldDB" id="A0A2V1D7K5"/>
<organism evidence="2 3">
    <name type="scientific">Periconia macrospinosa</name>
    <dbReference type="NCBI Taxonomy" id="97972"/>
    <lineage>
        <taxon>Eukaryota</taxon>
        <taxon>Fungi</taxon>
        <taxon>Dikarya</taxon>
        <taxon>Ascomycota</taxon>
        <taxon>Pezizomycotina</taxon>
        <taxon>Dothideomycetes</taxon>
        <taxon>Pleosporomycetidae</taxon>
        <taxon>Pleosporales</taxon>
        <taxon>Massarineae</taxon>
        <taxon>Periconiaceae</taxon>
        <taxon>Periconia</taxon>
    </lineage>
</organism>
<keyword evidence="3" id="KW-1185">Reference proteome</keyword>
<evidence type="ECO:0000313" key="3">
    <source>
        <dbReference type="Proteomes" id="UP000244855"/>
    </source>
</evidence>
<sequence length="124" mass="13496">MRVQQLVAFCLSVATLSLADPSSNGIMVSNFAAYDGYVYVKCEGGHRSHRNGPVRAAGWTRFDWGDLSGEGFQEGENCWMVVDVVSGKDGHESGQNFNLAKSGITGTYALRGGPLNPEWDRMFS</sequence>
<protein>
    <submittedName>
        <fullName evidence="2">Uncharacterized protein</fullName>
    </submittedName>
</protein>
<dbReference type="EMBL" id="KZ805613">
    <property type="protein sequence ID" value="PVH93139.1"/>
    <property type="molecule type" value="Genomic_DNA"/>
</dbReference>
<keyword evidence="1" id="KW-0732">Signal</keyword>
<gene>
    <name evidence="2" type="ORF">DM02DRAFT_662264</name>
</gene>
<reference evidence="2 3" key="1">
    <citation type="journal article" date="2018" name="Sci. Rep.">
        <title>Comparative genomics provides insights into the lifestyle and reveals functional heterogeneity of dark septate endophytic fungi.</title>
        <authorList>
            <person name="Knapp D.G."/>
            <person name="Nemeth J.B."/>
            <person name="Barry K."/>
            <person name="Hainaut M."/>
            <person name="Henrissat B."/>
            <person name="Johnson J."/>
            <person name="Kuo A."/>
            <person name="Lim J.H.P."/>
            <person name="Lipzen A."/>
            <person name="Nolan M."/>
            <person name="Ohm R.A."/>
            <person name="Tamas L."/>
            <person name="Grigoriev I.V."/>
            <person name="Spatafora J.W."/>
            <person name="Nagy L.G."/>
            <person name="Kovacs G.M."/>
        </authorList>
    </citation>
    <scope>NUCLEOTIDE SEQUENCE [LARGE SCALE GENOMIC DNA]</scope>
    <source>
        <strain evidence="2 3">DSE2036</strain>
    </source>
</reference>
<dbReference type="OrthoDB" id="5413656at2759"/>
<evidence type="ECO:0000256" key="1">
    <source>
        <dbReference type="SAM" id="SignalP"/>
    </source>
</evidence>
<feature type="chain" id="PRO_5015892586" evidence="1">
    <location>
        <begin position="20"/>
        <end position="124"/>
    </location>
</feature>
<name>A0A2V1D7K5_9PLEO</name>
<dbReference type="Proteomes" id="UP000244855">
    <property type="component" value="Unassembled WGS sequence"/>
</dbReference>